<proteinExistence type="predicted"/>
<sequence length="286" mass="31931">INDLNKLSLNQARSIIILASEINNPDVRIIKTILAIRNNPRQNAINFHIVAELKERINLEAARVAGEGCGRKCGKTQGCTHFIWSQWNGGTCWMKKGPVSKVDAFPTNDPHVVCGVNYESQPFNGNIINVSNRGSQTIKVGFFKNLGPYQPSFVAEKIVIVPPGATQTVLLRQGWEGRLQKLTGAPADPATWAEIHFNAWQYMIFYGSLRTSFTNDLRSGAPSKFKVKDSNGYDVLQPTEPFTGGRNDELDAYYREKVSQGNAYIIPDDYASSHGTTYKRMNLEIY</sequence>
<comment type="caution">
    <text evidence="1">The sequence shown here is derived from an EMBL/GenBank/DDBJ whole genome shotgun (WGS) entry which is preliminary data.</text>
</comment>
<evidence type="ECO:0000313" key="2">
    <source>
        <dbReference type="Proteomes" id="UP000663864"/>
    </source>
</evidence>
<dbReference type="Gene3D" id="3.50.4.10">
    <property type="entry name" value="Hepatocyte Growth Factor"/>
    <property type="match status" value="1"/>
</dbReference>
<feature type="non-terminal residue" evidence="1">
    <location>
        <position position="1"/>
    </location>
</feature>
<dbReference type="EMBL" id="CAJNOT010007313">
    <property type="protein sequence ID" value="CAF1504555.1"/>
    <property type="molecule type" value="Genomic_DNA"/>
</dbReference>
<organism evidence="1 2">
    <name type="scientific">Rotaria sordida</name>
    <dbReference type="NCBI Taxonomy" id="392033"/>
    <lineage>
        <taxon>Eukaryota</taxon>
        <taxon>Metazoa</taxon>
        <taxon>Spiralia</taxon>
        <taxon>Gnathifera</taxon>
        <taxon>Rotifera</taxon>
        <taxon>Eurotatoria</taxon>
        <taxon>Bdelloidea</taxon>
        <taxon>Philodinida</taxon>
        <taxon>Philodinidae</taxon>
        <taxon>Rotaria</taxon>
    </lineage>
</organism>
<dbReference type="Proteomes" id="UP000663864">
    <property type="component" value="Unassembled WGS sequence"/>
</dbReference>
<reference evidence="1" key="1">
    <citation type="submission" date="2021-02" db="EMBL/GenBank/DDBJ databases">
        <authorList>
            <person name="Nowell W R."/>
        </authorList>
    </citation>
    <scope>NUCLEOTIDE SEQUENCE</scope>
</reference>
<evidence type="ECO:0000313" key="1">
    <source>
        <dbReference type="EMBL" id="CAF1504555.1"/>
    </source>
</evidence>
<accession>A0A815TDT5</accession>
<protein>
    <submittedName>
        <fullName evidence="1">Uncharacterized protein</fullName>
    </submittedName>
</protein>
<gene>
    <name evidence="1" type="ORF">ZHD862_LOCUS37609</name>
</gene>
<name>A0A815TDT5_9BILA</name>
<dbReference type="AlphaFoldDB" id="A0A815TDT5"/>